<evidence type="ECO:0000313" key="8">
    <source>
        <dbReference type="EMBL" id="AST57609.1"/>
    </source>
</evidence>
<dbReference type="InterPro" id="IPR050118">
    <property type="entry name" value="Pur/Pyrimidine_PRTase"/>
</dbReference>
<sequence>MNAYKRYERISVILKILTENPNKLFNLNYFMDLFNVAKSTASEDIDILKSILEKFGLGDIKTVAGAGGGIKYIPINNIDNFHEFMIDICRKLEDPKRIIPGGFLYTADIIYSPQYANKIGEILSYPFQEKDVDAVVTVETKGIPIAMMCARALNVPLVIIRQDNRVTEGSSVSINYVSGSQKQIKAMSLSRRSLERNSKVVLIDDFMKAGGTIKGMIELMNEFDAEVLGAGVMIATKEPEVKVVKNYFSIFTLVEMNEDKETIKMEISDWLMYNMHKNGNNS</sequence>
<dbReference type="Gene3D" id="1.10.10.10">
    <property type="entry name" value="Winged helix-like DNA-binding domain superfamily/Winged helix DNA-binding domain"/>
    <property type="match status" value="1"/>
</dbReference>
<evidence type="ECO:0000313" key="9">
    <source>
        <dbReference type="EMBL" id="OXT07060.1"/>
    </source>
</evidence>
<dbReference type="GeneID" id="93863082"/>
<evidence type="ECO:0000259" key="6">
    <source>
        <dbReference type="Pfam" id="PF00156"/>
    </source>
</evidence>
<evidence type="ECO:0000313" key="10">
    <source>
        <dbReference type="Proteomes" id="UP000214975"/>
    </source>
</evidence>
<dbReference type="OMA" id="YMLERPR"/>
<dbReference type="InterPro" id="IPR000836">
    <property type="entry name" value="PRTase_dom"/>
</dbReference>
<keyword evidence="3" id="KW-0238">DNA-binding</keyword>
<evidence type="ECO:0000256" key="5">
    <source>
        <dbReference type="ARBA" id="ARBA00049656"/>
    </source>
</evidence>
<dbReference type="Pfam" id="PF09182">
    <property type="entry name" value="PuR_N"/>
    <property type="match status" value="1"/>
</dbReference>
<dbReference type="EMBL" id="CP016893">
    <property type="protein sequence ID" value="AST57609.1"/>
    <property type="molecule type" value="Genomic_DNA"/>
</dbReference>
<evidence type="ECO:0000256" key="3">
    <source>
        <dbReference type="ARBA" id="ARBA00023125"/>
    </source>
</evidence>
<keyword evidence="4" id="KW-0804">Transcription</keyword>
<comment type="similarity">
    <text evidence="5">Belongs to the purine/pyrimidine phosphoribosyltransferase family. PurR subfamily.</text>
</comment>
<evidence type="ECO:0000256" key="2">
    <source>
        <dbReference type="ARBA" id="ARBA00023015"/>
    </source>
</evidence>
<reference evidence="9 11" key="2">
    <citation type="submission" date="2017-06" db="EMBL/GenBank/DDBJ databases">
        <title>Isolation and characterization of a thermophilic and butanogenic Thermoanaerobacterium thermosaccharolyticum M5 capable of efficient degradation of hemicellulose.</title>
        <authorList>
            <person name="Xin F."/>
            <person name="Jiang Y."/>
        </authorList>
    </citation>
    <scope>NUCLEOTIDE SEQUENCE [LARGE SCALE GENOMIC DNA]</scope>
    <source>
        <strain evidence="9 11">M5</strain>
    </source>
</reference>
<dbReference type="GO" id="GO:0003677">
    <property type="term" value="F:DNA binding"/>
    <property type="evidence" value="ECO:0007669"/>
    <property type="project" value="UniProtKB-KW"/>
</dbReference>
<dbReference type="NCBIfam" id="TIGR01743">
    <property type="entry name" value="purR_Bsub"/>
    <property type="match status" value="1"/>
</dbReference>
<feature type="domain" description="Phosphoribosyltransferase" evidence="6">
    <location>
        <begin position="113"/>
        <end position="257"/>
    </location>
</feature>
<evidence type="ECO:0000256" key="4">
    <source>
        <dbReference type="ARBA" id="ARBA00023163"/>
    </source>
</evidence>
<dbReference type="PANTHER" id="PTHR43864:SF2">
    <property type="entry name" value="PUR OPERON REPRESSOR"/>
    <property type="match status" value="1"/>
</dbReference>
<proteinExistence type="inferred from homology"/>
<dbReference type="GO" id="GO:0045892">
    <property type="term" value="P:negative regulation of DNA-templated transcription"/>
    <property type="evidence" value="ECO:0007669"/>
    <property type="project" value="InterPro"/>
</dbReference>
<evidence type="ECO:0000313" key="11">
    <source>
        <dbReference type="Proteomes" id="UP000215301"/>
    </source>
</evidence>
<dbReference type="EMBL" id="NKHD01000025">
    <property type="protein sequence ID" value="OXT07060.1"/>
    <property type="molecule type" value="Genomic_DNA"/>
</dbReference>
<dbReference type="InterPro" id="IPR015265">
    <property type="entry name" value="PuR_N"/>
</dbReference>
<protein>
    <submittedName>
        <fullName evidence="9">Pur operon repressor</fullName>
    </submittedName>
</protein>
<name>A0A231VFU7_THETR</name>
<comment type="subunit">
    <text evidence="1">Homodimer.</text>
</comment>
<dbReference type="Gene3D" id="3.40.50.2020">
    <property type="match status" value="1"/>
</dbReference>
<dbReference type="AlphaFoldDB" id="A0A231VFU7"/>
<organism evidence="9 11">
    <name type="scientific">Thermoanaerobacterium thermosaccharolyticum</name>
    <name type="common">Clostridium thermosaccharolyticum</name>
    <dbReference type="NCBI Taxonomy" id="1517"/>
    <lineage>
        <taxon>Bacteria</taxon>
        <taxon>Bacillati</taxon>
        <taxon>Bacillota</taxon>
        <taxon>Clostridia</taxon>
        <taxon>Thermoanaerobacterales</taxon>
        <taxon>Thermoanaerobacteraceae</taxon>
        <taxon>Thermoanaerobacterium</taxon>
    </lineage>
</organism>
<dbReference type="RefSeq" id="WP_013296746.1">
    <property type="nucleotide sequence ID" value="NZ_CP016893.1"/>
</dbReference>
<evidence type="ECO:0000256" key="1">
    <source>
        <dbReference type="ARBA" id="ARBA00011738"/>
    </source>
</evidence>
<dbReference type="InterPro" id="IPR036390">
    <property type="entry name" value="WH_DNA-bd_sf"/>
</dbReference>
<accession>A0A231VFU7</accession>
<dbReference type="SUPFAM" id="SSF53271">
    <property type="entry name" value="PRTase-like"/>
    <property type="match status" value="1"/>
</dbReference>
<dbReference type="InterPro" id="IPR036388">
    <property type="entry name" value="WH-like_DNA-bd_sf"/>
</dbReference>
<dbReference type="Pfam" id="PF00156">
    <property type="entry name" value="Pribosyltran"/>
    <property type="match status" value="1"/>
</dbReference>
<dbReference type="Proteomes" id="UP000215301">
    <property type="component" value="Unassembled WGS sequence"/>
</dbReference>
<dbReference type="InterPro" id="IPR029057">
    <property type="entry name" value="PRTase-like"/>
</dbReference>
<dbReference type="GO" id="GO:0045982">
    <property type="term" value="P:negative regulation of purine nucleobase metabolic process"/>
    <property type="evidence" value="ECO:0007669"/>
    <property type="project" value="InterPro"/>
</dbReference>
<reference evidence="8 10" key="1">
    <citation type="submission" date="2016-08" db="EMBL/GenBank/DDBJ databases">
        <title>A novel genetic cassette of butanologenic Thermoanaerobacterium thermosaccharolyticum that directly convert cellulose to butanol.</title>
        <authorList>
            <person name="Li T."/>
            <person name="He J."/>
        </authorList>
    </citation>
    <scope>NUCLEOTIDE SEQUENCE [LARGE SCALE GENOMIC DNA]</scope>
    <source>
        <strain evidence="8 10">TG57</strain>
    </source>
</reference>
<evidence type="ECO:0000259" key="7">
    <source>
        <dbReference type="Pfam" id="PF09182"/>
    </source>
</evidence>
<dbReference type="InterPro" id="IPR010078">
    <property type="entry name" value="PurR_Bsub"/>
</dbReference>
<dbReference type="PANTHER" id="PTHR43864">
    <property type="entry name" value="HYPOXANTHINE/GUANINE PHOSPHORIBOSYLTRANSFERASE"/>
    <property type="match status" value="1"/>
</dbReference>
<keyword evidence="2" id="KW-0805">Transcription regulation</keyword>
<gene>
    <name evidence="9" type="primary">purR</name>
    <name evidence="9" type="ORF">CE561_09150</name>
    <name evidence="8" type="ORF">Thert_01589</name>
</gene>
<feature type="domain" description="Bacterial purine repressor N-terminal" evidence="7">
    <location>
        <begin position="5"/>
        <end position="74"/>
    </location>
</feature>
<dbReference type="SUPFAM" id="SSF46785">
    <property type="entry name" value="Winged helix' DNA-binding domain"/>
    <property type="match status" value="1"/>
</dbReference>
<dbReference type="CDD" id="cd06223">
    <property type="entry name" value="PRTases_typeI"/>
    <property type="match status" value="1"/>
</dbReference>
<dbReference type="Proteomes" id="UP000214975">
    <property type="component" value="Chromosome"/>
</dbReference>